<accession>A0A8B7XM34</accession>
<dbReference type="InterPro" id="IPR020904">
    <property type="entry name" value="Sc_DH/Rdtase_CS"/>
</dbReference>
<evidence type="ECO:0000256" key="3">
    <source>
        <dbReference type="RuleBase" id="RU000363"/>
    </source>
</evidence>
<dbReference type="InterPro" id="IPR036291">
    <property type="entry name" value="NAD(P)-bd_dom_sf"/>
</dbReference>
<organism evidence="4 5">
    <name type="scientific">Acanthaster planci</name>
    <name type="common">Crown-of-thorns starfish</name>
    <dbReference type="NCBI Taxonomy" id="133434"/>
    <lineage>
        <taxon>Eukaryota</taxon>
        <taxon>Metazoa</taxon>
        <taxon>Echinodermata</taxon>
        <taxon>Eleutherozoa</taxon>
        <taxon>Asterozoa</taxon>
        <taxon>Asteroidea</taxon>
        <taxon>Valvatacea</taxon>
        <taxon>Valvatida</taxon>
        <taxon>Acanthasteridae</taxon>
        <taxon>Acanthaster</taxon>
    </lineage>
</organism>
<evidence type="ECO:0000313" key="4">
    <source>
        <dbReference type="Proteomes" id="UP000694845"/>
    </source>
</evidence>
<dbReference type="PROSITE" id="PS00061">
    <property type="entry name" value="ADH_SHORT"/>
    <property type="match status" value="1"/>
</dbReference>
<gene>
    <name evidence="5" type="primary">LOC110974495</name>
</gene>
<dbReference type="GeneID" id="110974495"/>
<dbReference type="PRINTS" id="PR00081">
    <property type="entry name" value="GDHRDH"/>
</dbReference>
<evidence type="ECO:0000313" key="5">
    <source>
        <dbReference type="RefSeq" id="XP_022081874.1"/>
    </source>
</evidence>
<dbReference type="AlphaFoldDB" id="A0A8B7XM34"/>
<dbReference type="GO" id="GO:0005829">
    <property type="term" value="C:cytosol"/>
    <property type="evidence" value="ECO:0007669"/>
    <property type="project" value="TreeGrafter"/>
</dbReference>
<keyword evidence="2" id="KW-0560">Oxidoreductase</keyword>
<keyword evidence="4" id="KW-1185">Reference proteome</keyword>
<dbReference type="KEGG" id="aplc:110974495"/>
<evidence type="ECO:0000256" key="2">
    <source>
        <dbReference type="ARBA" id="ARBA00023002"/>
    </source>
</evidence>
<dbReference type="PANTHER" id="PTHR43391:SF86">
    <property type="entry name" value="SHORT-CHAIN DEHYDROGENASE_REDUCTASE FAMILY PROTEIN"/>
    <property type="match status" value="1"/>
</dbReference>
<dbReference type="GO" id="GO:0016491">
    <property type="term" value="F:oxidoreductase activity"/>
    <property type="evidence" value="ECO:0007669"/>
    <property type="project" value="UniProtKB-KW"/>
</dbReference>
<dbReference type="PRINTS" id="PR00080">
    <property type="entry name" value="SDRFAMILY"/>
</dbReference>
<dbReference type="Pfam" id="PF00106">
    <property type="entry name" value="adh_short"/>
    <property type="match status" value="1"/>
</dbReference>
<sequence>MAPMVVLITGCSSGMGLAEAVYLATTSKHDFKVYATVIDLDQREHLERAAGDSLNKKLFIRKLDVTKEDTITSVVDEIVRENKKLDVVVNNAGILDQIGFFFNKTRSSVDDARAMMEVNVLGPARVIHAVLPTMKKQKFGRIINTTSGTGIEATPFLEFYSASKFALEGLSESLAPVLRKGYNIRVSILEPSAVLTPLLEKAMNPDFKPDYVCGTWEEEAQELYKNYWEKDLKSALGVYIQPEEVAQILEEIILCDDPHLRYQTNATLKKTVAAKMVDPTGDSVFKVFQAFQ</sequence>
<dbReference type="CDD" id="cd05374">
    <property type="entry name" value="17beta-HSD-like_SDR_c"/>
    <property type="match status" value="1"/>
</dbReference>
<proteinExistence type="inferred from homology"/>
<dbReference type="InterPro" id="IPR002347">
    <property type="entry name" value="SDR_fam"/>
</dbReference>
<protein>
    <submittedName>
        <fullName evidence="5">Retinol dehydrogenase 8-like</fullName>
    </submittedName>
</protein>
<dbReference type="OrthoDB" id="1933717at2759"/>
<reference evidence="5" key="1">
    <citation type="submission" date="2025-08" db="UniProtKB">
        <authorList>
            <consortium name="RefSeq"/>
        </authorList>
    </citation>
    <scope>IDENTIFICATION</scope>
</reference>
<name>A0A8B7XM34_ACAPL</name>
<comment type="similarity">
    <text evidence="1 3">Belongs to the short-chain dehydrogenases/reductases (SDR) family.</text>
</comment>
<dbReference type="Gene3D" id="3.40.50.720">
    <property type="entry name" value="NAD(P)-binding Rossmann-like Domain"/>
    <property type="match status" value="1"/>
</dbReference>
<dbReference type="RefSeq" id="XP_022081874.1">
    <property type="nucleotide sequence ID" value="XM_022226182.1"/>
</dbReference>
<dbReference type="SUPFAM" id="SSF51735">
    <property type="entry name" value="NAD(P)-binding Rossmann-fold domains"/>
    <property type="match status" value="1"/>
</dbReference>
<dbReference type="PANTHER" id="PTHR43391">
    <property type="entry name" value="RETINOL DEHYDROGENASE-RELATED"/>
    <property type="match status" value="1"/>
</dbReference>
<evidence type="ECO:0000256" key="1">
    <source>
        <dbReference type="ARBA" id="ARBA00006484"/>
    </source>
</evidence>
<dbReference type="OMA" id="RYQTNAT"/>
<dbReference type="Proteomes" id="UP000694845">
    <property type="component" value="Unplaced"/>
</dbReference>